<accession>A1WF29</accession>
<keyword evidence="4" id="KW-1185">Reference proteome</keyword>
<dbReference type="GeneID" id="76459164"/>
<dbReference type="Gene3D" id="3.10.620.30">
    <property type="match status" value="1"/>
</dbReference>
<dbReference type="InterPro" id="IPR038765">
    <property type="entry name" value="Papain-like_cys_pep_sf"/>
</dbReference>
<organism evidence="3 4">
    <name type="scientific">Verminephrobacter eiseniae (strain EF01-2)</name>
    <dbReference type="NCBI Taxonomy" id="391735"/>
    <lineage>
        <taxon>Bacteria</taxon>
        <taxon>Pseudomonadati</taxon>
        <taxon>Pseudomonadota</taxon>
        <taxon>Betaproteobacteria</taxon>
        <taxon>Burkholderiales</taxon>
        <taxon>Comamonadaceae</taxon>
        <taxon>Verminephrobacter</taxon>
    </lineage>
</organism>
<proteinExistence type="predicted"/>
<protein>
    <recommendedName>
        <fullName evidence="2">Transglutaminase-like domain-containing protein</fullName>
    </recommendedName>
</protein>
<evidence type="ECO:0000256" key="1">
    <source>
        <dbReference type="SAM" id="MobiDB-lite"/>
    </source>
</evidence>
<dbReference type="InterPro" id="IPR002931">
    <property type="entry name" value="Transglutaminase-like"/>
</dbReference>
<dbReference type="eggNOG" id="COG1305">
    <property type="taxonomic scope" value="Bacteria"/>
</dbReference>
<dbReference type="SUPFAM" id="SSF54001">
    <property type="entry name" value="Cysteine proteinases"/>
    <property type="match status" value="1"/>
</dbReference>
<evidence type="ECO:0000313" key="4">
    <source>
        <dbReference type="Proteomes" id="UP000000374"/>
    </source>
</evidence>
<name>A1WF29_VEREI</name>
<evidence type="ECO:0000259" key="2">
    <source>
        <dbReference type="Pfam" id="PF01841"/>
    </source>
</evidence>
<dbReference type="Proteomes" id="UP000000374">
    <property type="component" value="Chromosome"/>
</dbReference>
<feature type="region of interest" description="Disordered" evidence="1">
    <location>
        <begin position="47"/>
        <end position="76"/>
    </location>
</feature>
<dbReference type="KEGG" id="vei:Veis_0449"/>
<dbReference type="RefSeq" id="WP_011808253.1">
    <property type="nucleotide sequence ID" value="NC_008786.1"/>
</dbReference>
<feature type="domain" description="Transglutaminase-like" evidence="2">
    <location>
        <begin position="280"/>
        <end position="407"/>
    </location>
</feature>
<dbReference type="AlphaFoldDB" id="A1WF29"/>
<evidence type="ECO:0000313" key="3">
    <source>
        <dbReference type="EMBL" id="ABM56236.1"/>
    </source>
</evidence>
<dbReference type="STRING" id="391735.Veis_0449"/>
<sequence length="1096" mass="117772">MHSHNTLTPWHPWLRPIARLLIGTLLCHALLPLSALAQQGAVPVSPTDQAQIQRLRPPQQRDGPGQSARTRRPAPASERIARNLALAHSLVRALAKPVAAPGTGAFAIKSASGQASEQQQLRALVQAIDADTDMALAEFHASRADLIEQQVGPEILARHDQAETQLRIRAQTLRQRLRAWQSQPDEQNLGAIGQFFEQYPAARARNPLNPGELPWGTPRPTTAEPASSQAAWHQSLYADQKVLLAQAGTTIAGIRFDIPPAPGTAPDVADLAPTAEVTLSRAIQAKAAQLGNNPVLIDNWVRNTVEFLPTWGALQNADSTLQTLRGNAFDIASLHIALLRAAKIPARYQFGTIELPADKVQNWVGGTANAQAALNLLHQGGIAATGLARGGAIERIRMEHVWVQAYVNWSPGRGHRQGGAAASPPIRTPDAHLQHVNPNAHLNAWVPLDASYKQYRYTSGLDIRSQVPQDASALLNAARHDDSTIDTAQGWVRRLNHAGIRAQLDAYQDRALAYIQAQKPNASLADVFGHKRIIAWAPDVLAGATPYAVVLQGPQTTVVPDALRWAITFKLYASANDKADGAPLLSQSVLFSDIGSRRITAEGVAASSADQALIGQYVANATALPLYLIRQKTRLKLDDRVLAESGPQRMGDPQWWSYVLTGPHFGSVEEDFKFENAVGDAIAFSVDATGIRCQDALDRAAAVAPDTALENLHQFGLGYWSRANEAGAIMANASNVIAYRLPSIGLFTSPLSVTYSWGIPRTGQYRSYAVDIRRMSVAVTGVANPAATREYLLQTGARNSFLEGRIFEEMLGLAPGAAASAVSVIAAANDQGVALWQLHAGNLQQYLAVTTVSASMQQQVASAVANRLEVLAPQAPVQLMRWSGQGFIATDPQTGAGAYIIDGVGNGGELVTCEESVQPLAESIAQRILTSIALSIAAALLAVTVVSLPPATPALVSVMVMLGISSLTFSAHAAPNPCDKGSKDCHRGRFQAQGGKKGDYAEESTTWVQPDPLTKREAFVLIEQLKAKLTPQQLKVREVAFFKAKRAIAGVPSGGVCPRDWENSRAFYSLNNNNKNNKNNDIRIDVEVFAGQAFKD</sequence>
<dbReference type="HOGENOM" id="CLU_305420_0_0_4"/>
<reference evidence="4" key="1">
    <citation type="submission" date="2006-12" db="EMBL/GenBank/DDBJ databases">
        <title>Complete sequence of chromosome 1 of Verminephrobacter eiseniae EF01-2.</title>
        <authorList>
            <person name="Copeland A."/>
            <person name="Lucas S."/>
            <person name="Lapidus A."/>
            <person name="Barry K."/>
            <person name="Detter J.C."/>
            <person name="Glavina del Rio T."/>
            <person name="Dalin E."/>
            <person name="Tice H."/>
            <person name="Pitluck S."/>
            <person name="Chertkov O."/>
            <person name="Brettin T."/>
            <person name="Bruce D."/>
            <person name="Han C."/>
            <person name="Tapia R."/>
            <person name="Gilna P."/>
            <person name="Schmutz J."/>
            <person name="Larimer F."/>
            <person name="Land M."/>
            <person name="Hauser L."/>
            <person name="Kyrpides N."/>
            <person name="Kim E."/>
            <person name="Stahl D."/>
            <person name="Richardson P."/>
        </authorList>
    </citation>
    <scope>NUCLEOTIDE SEQUENCE [LARGE SCALE GENOMIC DNA]</scope>
    <source>
        <strain evidence="4">EF01-2</strain>
    </source>
</reference>
<dbReference type="EMBL" id="CP000542">
    <property type="protein sequence ID" value="ABM56236.1"/>
    <property type="molecule type" value="Genomic_DNA"/>
</dbReference>
<dbReference type="OrthoDB" id="5438043at2"/>
<dbReference type="Pfam" id="PF01841">
    <property type="entry name" value="Transglut_core"/>
    <property type="match status" value="1"/>
</dbReference>
<gene>
    <name evidence="3" type="ordered locus">Veis_0449</name>
</gene>